<evidence type="ECO:0000256" key="7">
    <source>
        <dbReference type="SAM" id="MobiDB-lite"/>
    </source>
</evidence>
<keyword evidence="5" id="KW-0539">Nucleus</keyword>
<dbReference type="GO" id="GO:0046983">
    <property type="term" value="F:protein dimerization activity"/>
    <property type="evidence" value="ECO:0007669"/>
    <property type="project" value="InterPro"/>
</dbReference>
<dbReference type="Pfam" id="PF16421">
    <property type="entry name" value="E2F_CC-MB"/>
    <property type="match status" value="1"/>
</dbReference>
<keyword evidence="4 5" id="KW-0804">Transcription</keyword>
<dbReference type="InterPro" id="IPR036388">
    <property type="entry name" value="WH-like_DNA-bd_sf"/>
</dbReference>
<evidence type="ECO:0000256" key="3">
    <source>
        <dbReference type="ARBA" id="ARBA00023125"/>
    </source>
</evidence>
<dbReference type="GO" id="GO:0000978">
    <property type="term" value="F:RNA polymerase II cis-regulatory region sequence-specific DNA binding"/>
    <property type="evidence" value="ECO:0007669"/>
    <property type="project" value="InterPro"/>
</dbReference>
<accession>A0A6P8ICI5</accession>
<dbReference type="FunFam" id="1.10.10.10:FF:000008">
    <property type="entry name" value="E2F transcription factor 1"/>
    <property type="match status" value="1"/>
</dbReference>
<dbReference type="Gene3D" id="1.10.10.10">
    <property type="entry name" value="Winged helix-like DNA-binding domain superfamily/Winged helix DNA-binding domain"/>
    <property type="match status" value="1"/>
</dbReference>
<dbReference type="Pfam" id="PF02319">
    <property type="entry name" value="WHD_E2F_TDP"/>
    <property type="match status" value="1"/>
</dbReference>
<dbReference type="Proteomes" id="UP000515163">
    <property type="component" value="Unplaced"/>
</dbReference>
<dbReference type="Gene3D" id="6.10.250.540">
    <property type="match status" value="1"/>
</dbReference>
<keyword evidence="2 5" id="KW-0805">Transcription regulation</keyword>
<dbReference type="GeneID" id="116300547"/>
<dbReference type="InterPro" id="IPR036390">
    <property type="entry name" value="WH_DNA-bd_sf"/>
</dbReference>
<dbReference type="AlphaFoldDB" id="A0A6P8ICI5"/>
<dbReference type="RefSeq" id="XP_031565291.1">
    <property type="nucleotide sequence ID" value="XM_031709431.1"/>
</dbReference>
<dbReference type="SUPFAM" id="SSF144074">
    <property type="entry name" value="E2F-DP heterodimerization region"/>
    <property type="match status" value="1"/>
</dbReference>
<dbReference type="InterPro" id="IPR003316">
    <property type="entry name" value="E2F_WHTH_DNA-bd_dom"/>
</dbReference>
<feature type="coiled-coil region" evidence="6">
    <location>
        <begin position="144"/>
        <end position="178"/>
    </location>
</feature>
<comment type="similarity">
    <text evidence="1 5">Belongs to the E2F/DP family.</text>
</comment>
<dbReference type="CDD" id="cd14660">
    <property type="entry name" value="E2F_DD"/>
    <property type="match status" value="1"/>
</dbReference>
<dbReference type="InterPro" id="IPR037241">
    <property type="entry name" value="E2F-DP_heterodim"/>
</dbReference>
<protein>
    <submittedName>
        <fullName evidence="10">Uncharacterized protein LOC116300547 isoform X1</fullName>
    </submittedName>
</protein>
<evidence type="ECO:0000313" key="9">
    <source>
        <dbReference type="Proteomes" id="UP000515163"/>
    </source>
</evidence>
<dbReference type="OrthoDB" id="1743261at2759"/>
<evidence type="ECO:0000313" key="10">
    <source>
        <dbReference type="RefSeq" id="XP_031565291.1"/>
    </source>
</evidence>
<name>A0A6P8ICI5_ACTTE</name>
<reference evidence="10" key="1">
    <citation type="submission" date="2025-08" db="UniProtKB">
        <authorList>
            <consortium name="RefSeq"/>
        </authorList>
    </citation>
    <scope>IDENTIFICATION</scope>
    <source>
        <tissue evidence="10">Tentacle</tissue>
    </source>
</reference>
<evidence type="ECO:0000256" key="5">
    <source>
        <dbReference type="RuleBase" id="RU003796"/>
    </source>
</evidence>
<dbReference type="GO" id="GO:0090575">
    <property type="term" value="C:RNA polymerase II transcription regulator complex"/>
    <property type="evidence" value="ECO:0007669"/>
    <property type="project" value="TreeGrafter"/>
</dbReference>
<feature type="compositionally biased region" description="Polar residues" evidence="7">
    <location>
        <begin position="443"/>
        <end position="452"/>
    </location>
</feature>
<gene>
    <name evidence="10" type="primary">LOC116300547</name>
</gene>
<evidence type="ECO:0000256" key="1">
    <source>
        <dbReference type="ARBA" id="ARBA00010940"/>
    </source>
</evidence>
<feature type="domain" description="E2F/DP family winged-helix DNA-binding" evidence="8">
    <location>
        <begin position="71"/>
        <end position="136"/>
    </location>
</feature>
<keyword evidence="6" id="KW-0175">Coiled coil</keyword>
<feature type="region of interest" description="Disordered" evidence="7">
    <location>
        <begin position="433"/>
        <end position="464"/>
    </location>
</feature>
<evidence type="ECO:0000256" key="6">
    <source>
        <dbReference type="SAM" id="Coils"/>
    </source>
</evidence>
<organism evidence="9 10">
    <name type="scientific">Actinia tenebrosa</name>
    <name type="common">Australian red waratah sea anemone</name>
    <dbReference type="NCBI Taxonomy" id="6105"/>
    <lineage>
        <taxon>Eukaryota</taxon>
        <taxon>Metazoa</taxon>
        <taxon>Cnidaria</taxon>
        <taxon>Anthozoa</taxon>
        <taxon>Hexacorallia</taxon>
        <taxon>Actiniaria</taxon>
        <taxon>Actiniidae</taxon>
        <taxon>Actinia</taxon>
    </lineage>
</organism>
<dbReference type="PANTHER" id="PTHR12081:SF18">
    <property type="entry name" value="TRANSCRIPTION FACTOR E2F2-RELATED"/>
    <property type="match status" value="1"/>
</dbReference>
<sequence length="493" mass="56310">MITFKIEGSHIYLIFQYPYNISVQHWLDSPRLTANCIRSSLCCGINTLVSKLTMSINWTPALLREILEKTRNDTSLGLLTKKFVEILRRDPNRAIDLNHAADELSVQKRRIYDITNILEGIGLVEKTARNHIKWSGVCREGNKLTTNRQHLMRLRAEIAKLQSKENTLKQHIEDCRAQMKLITRNPDTAKHAYVTLDDIEAIESFHGDSIIIIQASPGTTLEVPYPKEQKIQLYLKGAQQPPQVKWIYRNQDNDTINTRELQSDIYSGIYRYDPNDPISAEDRFQQEMDIDDTWGTSMLARIADGIPVDKQGFTFDEHMLLQESPMHVDSYSTFFQPTTGPQRSHDQQSIEMRYLEQLASLKQKISLEELAFDLMVNQSEPAFVQDKSNGISVSDILNDAQQGESLSMYLLQSMFSPSSMQPDQPQVVNTSNNPNVPIAPVNFQDTPQTPSHSPHDASLDDIDDVSLSPLSPVMSDDMYYFAMRESEDLNDFF</sequence>
<dbReference type="SUPFAM" id="SSF46785">
    <property type="entry name" value="Winged helix' DNA-binding domain"/>
    <property type="match status" value="1"/>
</dbReference>
<evidence type="ECO:0000259" key="8">
    <source>
        <dbReference type="SMART" id="SM01372"/>
    </source>
</evidence>
<dbReference type="KEGG" id="aten:116300547"/>
<dbReference type="InterPro" id="IPR032198">
    <property type="entry name" value="E2F_CC-MB"/>
</dbReference>
<dbReference type="PANTHER" id="PTHR12081">
    <property type="entry name" value="TRANSCRIPTION FACTOR E2F"/>
    <property type="match status" value="1"/>
</dbReference>
<evidence type="ECO:0000256" key="4">
    <source>
        <dbReference type="ARBA" id="ARBA00023163"/>
    </source>
</evidence>
<evidence type="ECO:0000256" key="2">
    <source>
        <dbReference type="ARBA" id="ARBA00023015"/>
    </source>
</evidence>
<keyword evidence="3 5" id="KW-0238">DNA-binding</keyword>
<dbReference type="SMART" id="SM01372">
    <property type="entry name" value="E2F_TDP"/>
    <property type="match status" value="1"/>
</dbReference>
<dbReference type="GO" id="GO:0000981">
    <property type="term" value="F:DNA-binding transcription factor activity, RNA polymerase II-specific"/>
    <property type="evidence" value="ECO:0007669"/>
    <property type="project" value="TreeGrafter"/>
</dbReference>
<proteinExistence type="inferred from homology"/>
<dbReference type="InParanoid" id="A0A6P8ICI5"/>
<keyword evidence="9" id="KW-1185">Reference proteome</keyword>
<comment type="subcellular location">
    <subcellularLocation>
        <location evidence="5">Nucleus</location>
    </subcellularLocation>
</comment>
<dbReference type="InterPro" id="IPR015633">
    <property type="entry name" value="E2F"/>
</dbReference>